<reference evidence="2" key="1">
    <citation type="submission" date="2018-11" db="EMBL/GenBank/DDBJ databases">
        <authorList>
            <consortium name="Pathogen Informatics"/>
        </authorList>
    </citation>
    <scope>NUCLEOTIDE SEQUENCE</scope>
</reference>
<evidence type="ECO:0008006" key="4">
    <source>
        <dbReference type="Google" id="ProtNLM"/>
    </source>
</evidence>
<protein>
    <recommendedName>
        <fullName evidence="4">THIF-type NAD/FAD binding fold domain-containing protein</fullName>
    </recommendedName>
</protein>
<feature type="compositionally biased region" description="Low complexity" evidence="1">
    <location>
        <begin position="28"/>
        <end position="41"/>
    </location>
</feature>
<organism evidence="2 3">
    <name type="scientific">Protopolystoma xenopodis</name>
    <dbReference type="NCBI Taxonomy" id="117903"/>
    <lineage>
        <taxon>Eukaryota</taxon>
        <taxon>Metazoa</taxon>
        <taxon>Spiralia</taxon>
        <taxon>Lophotrochozoa</taxon>
        <taxon>Platyhelminthes</taxon>
        <taxon>Monogenea</taxon>
        <taxon>Polyopisthocotylea</taxon>
        <taxon>Polystomatidea</taxon>
        <taxon>Polystomatidae</taxon>
        <taxon>Protopolystoma</taxon>
    </lineage>
</organism>
<evidence type="ECO:0000256" key="1">
    <source>
        <dbReference type="SAM" id="MobiDB-lite"/>
    </source>
</evidence>
<dbReference type="EMBL" id="CAAALY010024323">
    <property type="protein sequence ID" value="VEL15353.1"/>
    <property type="molecule type" value="Genomic_DNA"/>
</dbReference>
<feature type="compositionally biased region" description="Low complexity" evidence="1">
    <location>
        <begin position="7"/>
        <end position="21"/>
    </location>
</feature>
<keyword evidence="3" id="KW-1185">Reference proteome</keyword>
<dbReference type="Gene3D" id="3.40.50.720">
    <property type="entry name" value="NAD(P)-binding Rossmann-like Domain"/>
    <property type="match status" value="1"/>
</dbReference>
<evidence type="ECO:0000313" key="2">
    <source>
        <dbReference type="EMBL" id="VEL15353.1"/>
    </source>
</evidence>
<accession>A0A448WMI0</accession>
<dbReference type="GO" id="GO:0008641">
    <property type="term" value="F:ubiquitin-like modifier activating enzyme activity"/>
    <property type="evidence" value="ECO:0007669"/>
    <property type="project" value="InterPro"/>
</dbReference>
<comment type="caution">
    <text evidence="2">The sequence shown here is derived from an EMBL/GenBank/DDBJ whole genome shotgun (WGS) entry which is preliminary data.</text>
</comment>
<feature type="region of interest" description="Disordered" evidence="1">
    <location>
        <begin position="1"/>
        <end position="47"/>
    </location>
</feature>
<evidence type="ECO:0000313" key="3">
    <source>
        <dbReference type="Proteomes" id="UP000784294"/>
    </source>
</evidence>
<dbReference type="Proteomes" id="UP000784294">
    <property type="component" value="Unassembled WGS sequence"/>
</dbReference>
<dbReference type="OrthoDB" id="338614at2759"/>
<proteinExistence type="predicted"/>
<sequence length="185" mass="19912">MPGHPLSTLSRSFSPSSSSQYKADKSSARSSPTSPQASPPSGDSAKCSTPHRICLEICQRLDFLIRGHDVIFLLTDTRESRWLPTLLANIHAKLVINAALGFDTYLVMRHGIPLQPGISPSSATAIEADRIEKTNGLAKTIDSASSSSSSSNHSRPSLHSKRIPGYRLGCYFCNDVVGPSDVSFL</sequence>
<gene>
    <name evidence="2" type="ORF">PXEA_LOCUS8793</name>
</gene>
<name>A0A448WMI0_9PLAT</name>
<dbReference type="SUPFAM" id="SSF69572">
    <property type="entry name" value="Activating enzymes of the ubiquitin-like proteins"/>
    <property type="match status" value="1"/>
</dbReference>
<dbReference type="AlphaFoldDB" id="A0A448WMI0"/>
<dbReference type="InterPro" id="IPR035985">
    <property type="entry name" value="Ubiquitin-activating_enz"/>
</dbReference>